<sequence length="274" mass="31698">MEKKRILIVGLEIHEVNAIKENLGFEYLIVHYDMLPNIKLIEGELFVESSTIPDKYLLVDKVIFHGIFETDFDFITLLALWNGPCLPNATGMMDLRNRIPGLVRALNISKFSGTKRGMLINEQEYFTDKEVVAKWGIWHCGEDKNKFTGEWKSNETSVIEEFIEGEAVRIMLVGDKYWQIKLTGTNWLKSIHNEGSWEMDVDADLLQDSKNLAKHFNLQTVGVDYMIGLDGRKHLLEVNHIPNVTVFPFINQAYIEFTKNWIQQSVNQFKQLTD</sequence>
<accession>A0ABP8B9R2</accession>
<reference evidence="2" key="1">
    <citation type="journal article" date="2019" name="Int. J. Syst. Evol. Microbiol.">
        <title>The Global Catalogue of Microorganisms (GCM) 10K type strain sequencing project: providing services to taxonomists for standard genome sequencing and annotation.</title>
        <authorList>
            <consortium name="The Broad Institute Genomics Platform"/>
            <consortium name="The Broad Institute Genome Sequencing Center for Infectious Disease"/>
            <person name="Wu L."/>
            <person name="Ma J."/>
        </authorList>
    </citation>
    <scope>NUCLEOTIDE SEQUENCE [LARGE SCALE GENOMIC DNA]</scope>
    <source>
        <strain evidence="2">JCM 17626</strain>
    </source>
</reference>
<evidence type="ECO:0008006" key="3">
    <source>
        <dbReference type="Google" id="ProtNLM"/>
    </source>
</evidence>
<evidence type="ECO:0000313" key="1">
    <source>
        <dbReference type="EMBL" id="GAA4201609.1"/>
    </source>
</evidence>
<name>A0ABP8B9R2_9SPHI</name>
<protein>
    <recommendedName>
        <fullName evidence="3">Ribosomal protein S6--L-glutamate ligase</fullName>
    </recommendedName>
</protein>
<dbReference type="Gene3D" id="3.30.470.20">
    <property type="entry name" value="ATP-grasp fold, B domain"/>
    <property type="match status" value="1"/>
</dbReference>
<dbReference type="EMBL" id="BAABBY010000003">
    <property type="protein sequence ID" value="GAA4201609.1"/>
    <property type="molecule type" value="Genomic_DNA"/>
</dbReference>
<organism evidence="1 2">
    <name type="scientific">Pedobacter jeongneungensis</name>
    <dbReference type="NCBI Taxonomy" id="947309"/>
    <lineage>
        <taxon>Bacteria</taxon>
        <taxon>Pseudomonadati</taxon>
        <taxon>Bacteroidota</taxon>
        <taxon>Sphingobacteriia</taxon>
        <taxon>Sphingobacteriales</taxon>
        <taxon>Sphingobacteriaceae</taxon>
        <taxon>Pedobacter</taxon>
    </lineage>
</organism>
<comment type="caution">
    <text evidence="1">The sequence shown here is derived from an EMBL/GenBank/DDBJ whole genome shotgun (WGS) entry which is preliminary data.</text>
</comment>
<dbReference type="Proteomes" id="UP001501772">
    <property type="component" value="Unassembled WGS sequence"/>
</dbReference>
<proteinExistence type="predicted"/>
<dbReference type="RefSeq" id="WP_344850855.1">
    <property type="nucleotide sequence ID" value="NZ_BAABBY010000003.1"/>
</dbReference>
<dbReference type="SUPFAM" id="SSF56059">
    <property type="entry name" value="Glutathione synthetase ATP-binding domain-like"/>
    <property type="match status" value="1"/>
</dbReference>
<evidence type="ECO:0000313" key="2">
    <source>
        <dbReference type="Proteomes" id="UP001501772"/>
    </source>
</evidence>
<keyword evidence="2" id="KW-1185">Reference proteome</keyword>
<gene>
    <name evidence="1" type="ORF">GCM10022289_15280</name>
</gene>